<dbReference type="PANTHER" id="PTHR24148:SF64">
    <property type="entry name" value="HETEROKARYON INCOMPATIBILITY DOMAIN-CONTAINING PROTEIN"/>
    <property type="match status" value="1"/>
</dbReference>
<organism evidence="2 3">
    <name type="scientific">Elasticomyces elasticus</name>
    <dbReference type="NCBI Taxonomy" id="574655"/>
    <lineage>
        <taxon>Eukaryota</taxon>
        <taxon>Fungi</taxon>
        <taxon>Dikarya</taxon>
        <taxon>Ascomycota</taxon>
        <taxon>Pezizomycotina</taxon>
        <taxon>Dothideomycetes</taxon>
        <taxon>Dothideomycetidae</taxon>
        <taxon>Mycosphaerellales</taxon>
        <taxon>Teratosphaeriaceae</taxon>
        <taxon>Elasticomyces</taxon>
    </lineage>
</organism>
<dbReference type="EMBL" id="JAVRQU010000028">
    <property type="protein sequence ID" value="KAK5689892.1"/>
    <property type="molecule type" value="Genomic_DNA"/>
</dbReference>
<protein>
    <recommendedName>
        <fullName evidence="1">Heterokaryon incompatibility domain-containing protein</fullName>
    </recommendedName>
</protein>
<evidence type="ECO:0000313" key="2">
    <source>
        <dbReference type="EMBL" id="KAK5689892.1"/>
    </source>
</evidence>
<dbReference type="InterPro" id="IPR052895">
    <property type="entry name" value="HetReg/Transcr_Mod"/>
</dbReference>
<dbReference type="Proteomes" id="UP001310594">
    <property type="component" value="Unassembled WGS sequence"/>
</dbReference>
<proteinExistence type="predicted"/>
<dbReference type="AlphaFoldDB" id="A0AAN7VQN4"/>
<dbReference type="Pfam" id="PF06985">
    <property type="entry name" value="HET"/>
    <property type="match status" value="1"/>
</dbReference>
<dbReference type="InterPro" id="IPR010730">
    <property type="entry name" value="HET"/>
</dbReference>
<accession>A0AAN7VQN4</accession>
<gene>
    <name evidence="2" type="ORF">LTR97_012652</name>
</gene>
<evidence type="ECO:0000313" key="3">
    <source>
        <dbReference type="Proteomes" id="UP001310594"/>
    </source>
</evidence>
<reference evidence="2" key="1">
    <citation type="submission" date="2023-08" db="EMBL/GenBank/DDBJ databases">
        <title>Black Yeasts Isolated from many extreme environments.</title>
        <authorList>
            <person name="Coleine C."/>
            <person name="Stajich J.E."/>
            <person name="Selbmann L."/>
        </authorList>
    </citation>
    <scope>NUCLEOTIDE SEQUENCE</scope>
    <source>
        <strain evidence="2">CCFEE 5810</strain>
    </source>
</reference>
<comment type="caution">
    <text evidence="2">The sequence shown here is derived from an EMBL/GenBank/DDBJ whole genome shotgun (WGS) entry which is preliminary data.</text>
</comment>
<feature type="domain" description="Heterokaryon incompatibility" evidence="1">
    <location>
        <begin position="206"/>
        <end position="338"/>
    </location>
</feature>
<name>A0AAN7VQN4_9PEZI</name>
<evidence type="ECO:0000259" key="1">
    <source>
        <dbReference type="Pfam" id="PF06985"/>
    </source>
</evidence>
<sequence length="789" mass="89614">MPKRNEDSVAESISPEAVYTALAQAKANVQLSIKACKAQEPSIWHDLLHELEKLEQTIPMMDELWQQDDFARTHLINQSYKHFREVLYCARQVAKAGDLGKVEKLAARLTGKSKIIRFDKEMSGVRDKLLRAQDSMDYDLAIHELKDFQHRASTKPGTTLYTPLSQVKFEIRILELVEVKKRYGSNEKDQIFCQLTVQSLVGLHDFYALSYCWGNVMGSKELVVNQQPMKCTVNLTAALKEMYRRGIRRVWADAICINQSDLAERASQIMLMGQIYRQATGVIAWLMDSAWTTWSTWSSGLEQPVIYDNGWLSDWDYMDKVDDIMCLEYWRRKWIIQEVAKATKVELWAGKKSLTFKSIARFASYGTCSSSCDRACREHLRPTVWNRLNSLCVLRAQEQRHDLRGDCMRLSTALLMTRHCRASDDRDAIYALLSLTRDGAELLPIPNYMQSVADVFTEITKRMMTRQGLQALIILAGVHKRRDRGTDSAEEKLRNASLPSWVPDWSHLPNDLPLWALGSIEAAETYGLDGKSPDQHSGNVHKCCDDPNVLCIRGRVLAQVQMVLTEQPATSVINLIVDRAKLRRNADPSLTVIHDPVQGLWNALIGILPVQDTEPLWASDDTSHAGPLALARAIRICHGGRATYDSIVQKALGRTYDFLAQQTLGRLSNIRFGRLTLHECTDQLLAQFETSELDRVLEQATYVDQILERALTTMATYEMIIVMTADRHLCVVRQDTQVGDHVCSLEGCVLGAVLRENGQRWQYISEVCSMVLHDERQLVADADRTFCIT</sequence>
<dbReference type="PANTHER" id="PTHR24148">
    <property type="entry name" value="ANKYRIN REPEAT DOMAIN-CONTAINING PROTEIN 39 HOMOLOG-RELATED"/>
    <property type="match status" value="1"/>
</dbReference>